<dbReference type="InterPro" id="IPR042100">
    <property type="entry name" value="Bug_dom1"/>
</dbReference>
<dbReference type="PANTHER" id="PTHR42928">
    <property type="entry name" value="TRICARBOXYLATE-BINDING PROTEIN"/>
    <property type="match status" value="1"/>
</dbReference>
<protein>
    <submittedName>
        <fullName evidence="3">Tripartite tricarboxylate transporter substrate binding protein</fullName>
    </submittedName>
</protein>
<evidence type="ECO:0000313" key="4">
    <source>
        <dbReference type="Proteomes" id="UP000298180"/>
    </source>
</evidence>
<dbReference type="Gene3D" id="3.40.190.150">
    <property type="entry name" value="Bordetella uptake gene, domain 1"/>
    <property type="match status" value="1"/>
</dbReference>
<dbReference type="SUPFAM" id="SSF53850">
    <property type="entry name" value="Periplasmic binding protein-like II"/>
    <property type="match status" value="1"/>
</dbReference>
<proteinExistence type="inferred from homology"/>
<feature type="chain" id="PRO_5021387196" evidence="2">
    <location>
        <begin position="20"/>
        <end position="324"/>
    </location>
</feature>
<organism evidence="3 4">
    <name type="scientific">Ramlibacter henchirensis</name>
    <dbReference type="NCBI Taxonomy" id="204072"/>
    <lineage>
        <taxon>Bacteria</taxon>
        <taxon>Pseudomonadati</taxon>
        <taxon>Pseudomonadota</taxon>
        <taxon>Betaproteobacteria</taxon>
        <taxon>Burkholderiales</taxon>
        <taxon>Comamonadaceae</taxon>
        <taxon>Ramlibacter</taxon>
    </lineage>
</organism>
<dbReference type="Proteomes" id="UP000298180">
    <property type="component" value="Unassembled WGS sequence"/>
</dbReference>
<name>A0A4Z0BWD9_9BURK</name>
<evidence type="ECO:0000256" key="1">
    <source>
        <dbReference type="ARBA" id="ARBA00006987"/>
    </source>
</evidence>
<dbReference type="PIRSF" id="PIRSF017082">
    <property type="entry name" value="YflP"/>
    <property type="match status" value="1"/>
</dbReference>
<dbReference type="Gene3D" id="3.40.190.10">
    <property type="entry name" value="Periplasmic binding protein-like II"/>
    <property type="match status" value="1"/>
</dbReference>
<dbReference type="EMBL" id="SMLM01000002">
    <property type="protein sequence ID" value="TFZ02804.1"/>
    <property type="molecule type" value="Genomic_DNA"/>
</dbReference>
<evidence type="ECO:0000313" key="3">
    <source>
        <dbReference type="EMBL" id="TFZ02804.1"/>
    </source>
</evidence>
<reference evidence="3 4" key="1">
    <citation type="submission" date="2019-03" db="EMBL/GenBank/DDBJ databases">
        <title>Ramlibacter henchirensis DSM 14656, whole genome shotgun sequence.</title>
        <authorList>
            <person name="Zhang X."/>
            <person name="Feng G."/>
            <person name="Zhu H."/>
        </authorList>
    </citation>
    <scope>NUCLEOTIDE SEQUENCE [LARGE SCALE GENOMIC DNA]</scope>
    <source>
        <strain evidence="3 4">DSM 14656</strain>
    </source>
</reference>
<dbReference type="InterPro" id="IPR005064">
    <property type="entry name" value="BUG"/>
</dbReference>
<comment type="caution">
    <text evidence="3">The sequence shown here is derived from an EMBL/GenBank/DDBJ whole genome shotgun (WGS) entry which is preliminary data.</text>
</comment>
<dbReference type="PANTHER" id="PTHR42928:SF5">
    <property type="entry name" value="BLR1237 PROTEIN"/>
    <property type="match status" value="1"/>
</dbReference>
<accession>A0A4Z0BWD9</accession>
<dbReference type="AlphaFoldDB" id="A0A4Z0BWD9"/>
<comment type="similarity">
    <text evidence="1">Belongs to the UPF0065 (bug) family.</text>
</comment>
<dbReference type="CDD" id="cd13578">
    <property type="entry name" value="PBP2_Bug27"/>
    <property type="match status" value="1"/>
</dbReference>
<feature type="signal peptide" evidence="2">
    <location>
        <begin position="1"/>
        <end position="19"/>
    </location>
</feature>
<sequence length="324" mass="33712">MASSSLLTRRAFAASLALAALSARAQKFPERPIRIVIPYAPGGGTDNLVRAIAPQVGASLGQQLVIDNKPGASTMIGTEIVAKAPPDGYTLLATDSALLVNPGLFKARMPFDTLKSLQGVTMMATAPVILIAHPSLGAASLPELLALARAKPGALNYGSGGSGTAPHLAGELLKIAAKVDIQHVPYKGTSQAMNDLLAGQVHMMFGGISTARQHVESGRLRAIALTGNSRNPAMPNVPTFAEHGLKVEADSYWGVYAPAGVPSQLADLVSGHFARALKDPANADKLAGLGYIPIANTPAQHTQQMRSMVQAWADVINAARIQVE</sequence>
<evidence type="ECO:0000256" key="2">
    <source>
        <dbReference type="SAM" id="SignalP"/>
    </source>
</evidence>
<gene>
    <name evidence="3" type="ORF">EZ313_16310</name>
</gene>
<dbReference type="Pfam" id="PF03401">
    <property type="entry name" value="TctC"/>
    <property type="match status" value="1"/>
</dbReference>
<dbReference type="OrthoDB" id="8839530at2"/>
<dbReference type="RefSeq" id="WP_135264328.1">
    <property type="nucleotide sequence ID" value="NZ_SMLM01000002.1"/>
</dbReference>
<keyword evidence="2" id="KW-0732">Signal</keyword>
<keyword evidence="4" id="KW-1185">Reference proteome</keyword>